<dbReference type="SUPFAM" id="SSF51679">
    <property type="entry name" value="Bacterial luciferase-like"/>
    <property type="match status" value="1"/>
</dbReference>
<dbReference type="GO" id="GO:0008726">
    <property type="term" value="F:alkanesulfonate monooxygenase activity"/>
    <property type="evidence" value="ECO:0007669"/>
    <property type="project" value="TreeGrafter"/>
</dbReference>
<keyword evidence="2" id="KW-0288">FMN</keyword>
<proteinExistence type="predicted"/>
<gene>
    <name evidence="6" type="ORF">METZ01_LOCUS55322</name>
</gene>
<dbReference type="GO" id="GO:0046306">
    <property type="term" value="P:alkanesulfonate catabolic process"/>
    <property type="evidence" value="ECO:0007669"/>
    <property type="project" value="TreeGrafter"/>
</dbReference>
<keyword evidence="4" id="KW-0503">Monooxygenase</keyword>
<dbReference type="EMBL" id="UINC01003008">
    <property type="protein sequence ID" value="SVA02468.1"/>
    <property type="molecule type" value="Genomic_DNA"/>
</dbReference>
<dbReference type="InterPro" id="IPR011251">
    <property type="entry name" value="Luciferase-like_dom"/>
</dbReference>
<accession>A0A381SGQ6</accession>
<evidence type="ECO:0000313" key="6">
    <source>
        <dbReference type="EMBL" id="SVA02468.1"/>
    </source>
</evidence>
<dbReference type="Gene3D" id="3.20.20.30">
    <property type="entry name" value="Luciferase-like domain"/>
    <property type="match status" value="1"/>
</dbReference>
<dbReference type="PANTHER" id="PTHR42847">
    <property type="entry name" value="ALKANESULFONATE MONOOXYGENASE"/>
    <property type="match status" value="1"/>
</dbReference>
<keyword evidence="1" id="KW-0285">Flavoprotein</keyword>
<evidence type="ECO:0000256" key="3">
    <source>
        <dbReference type="ARBA" id="ARBA00023002"/>
    </source>
</evidence>
<organism evidence="6">
    <name type="scientific">marine metagenome</name>
    <dbReference type="NCBI Taxonomy" id="408172"/>
    <lineage>
        <taxon>unclassified sequences</taxon>
        <taxon>metagenomes</taxon>
        <taxon>ecological metagenomes</taxon>
    </lineage>
</organism>
<dbReference type="InterPro" id="IPR036661">
    <property type="entry name" value="Luciferase-like_sf"/>
</dbReference>
<evidence type="ECO:0000256" key="2">
    <source>
        <dbReference type="ARBA" id="ARBA00022643"/>
    </source>
</evidence>
<name>A0A381SGQ6_9ZZZZ</name>
<dbReference type="PANTHER" id="PTHR42847:SF4">
    <property type="entry name" value="ALKANESULFONATE MONOOXYGENASE-RELATED"/>
    <property type="match status" value="1"/>
</dbReference>
<dbReference type="Pfam" id="PF00296">
    <property type="entry name" value="Bac_luciferase"/>
    <property type="match status" value="1"/>
</dbReference>
<reference evidence="6" key="1">
    <citation type="submission" date="2018-05" db="EMBL/GenBank/DDBJ databases">
        <authorList>
            <person name="Lanie J.A."/>
            <person name="Ng W.-L."/>
            <person name="Kazmierczak K.M."/>
            <person name="Andrzejewski T.M."/>
            <person name="Davidsen T.M."/>
            <person name="Wayne K.J."/>
            <person name="Tettelin H."/>
            <person name="Glass J.I."/>
            <person name="Rusch D."/>
            <person name="Podicherti R."/>
            <person name="Tsui H.-C.T."/>
            <person name="Winkler M.E."/>
        </authorList>
    </citation>
    <scope>NUCLEOTIDE SEQUENCE</scope>
</reference>
<sequence length="345" mass="38514">MKFQLAINLERMDDSADMDVVAAHTLEMVQMAEAGGFTIAWAAEHHALEMTIAPNPFQILTWWAGHTDRIRLGTAVAVAAYWHPINLASEAAFLDLISGGRLEFGIGSGAYQREFDRMAPGLKQTDAWRYMQEMVPVLKALWAGDYAHDGEFWSFPTSTSVPKPVQKPHPPFWVAARSPITYDYAVKNGCNVLSWPFARSFAEAELYKSQLDDAVAANPGCDRPTFAVMRHTAVYDSADDWMVPVEAAQRQLSQFENLFKNLGDVENGFPRAIPLDQVANSDDYEPATLSENLMFGTPDEVIAKLRRYEALGVDEFIYYASLGLGLPEQKRSMELFCNEVIPAFA</sequence>
<dbReference type="InterPro" id="IPR050172">
    <property type="entry name" value="SsuD_RutA_monooxygenase"/>
</dbReference>
<keyword evidence="3" id="KW-0560">Oxidoreductase</keyword>
<evidence type="ECO:0000259" key="5">
    <source>
        <dbReference type="Pfam" id="PF00296"/>
    </source>
</evidence>
<dbReference type="AlphaFoldDB" id="A0A381SGQ6"/>
<evidence type="ECO:0000256" key="1">
    <source>
        <dbReference type="ARBA" id="ARBA00022630"/>
    </source>
</evidence>
<protein>
    <recommendedName>
        <fullName evidence="5">Luciferase-like domain-containing protein</fullName>
    </recommendedName>
</protein>
<evidence type="ECO:0000256" key="4">
    <source>
        <dbReference type="ARBA" id="ARBA00023033"/>
    </source>
</evidence>
<feature type="domain" description="Luciferase-like" evidence="5">
    <location>
        <begin position="20"/>
        <end position="315"/>
    </location>
</feature>